<organism evidence="1 2">
    <name type="scientific">Solanum bulbocastanum</name>
    <name type="common">Wild potato</name>
    <dbReference type="NCBI Taxonomy" id="147425"/>
    <lineage>
        <taxon>Eukaryota</taxon>
        <taxon>Viridiplantae</taxon>
        <taxon>Streptophyta</taxon>
        <taxon>Embryophyta</taxon>
        <taxon>Tracheophyta</taxon>
        <taxon>Spermatophyta</taxon>
        <taxon>Magnoliopsida</taxon>
        <taxon>eudicotyledons</taxon>
        <taxon>Gunneridae</taxon>
        <taxon>Pentapetalae</taxon>
        <taxon>asterids</taxon>
        <taxon>lamiids</taxon>
        <taxon>Solanales</taxon>
        <taxon>Solanaceae</taxon>
        <taxon>Solanoideae</taxon>
        <taxon>Solaneae</taxon>
        <taxon>Solanum</taxon>
    </lineage>
</organism>
<gene>
    <name evidence="1" type="ORF">RDI58_029157</name>
</gene>
<name>A0AAN8SWY6_SOLBU</name>
<dbReference type="AlphaFoldDB" id="A0AAN8SWY6"/>
<keyword evidence="2" id="KW-1185">Reference proteome</keyword>
<comment type="caution">
    <text evidence="1">The sequence shown here is derived from an EMBL/GenBank/DDBJ whole genome shotgun (WGS) entry which is preliminary data.</text>
</comment>
<evidence type="ECO:0000313" key="1">
    <source>
        <dbReference type="EMBL" id="KAK6773918.1"/>
    </source>
</evidence>
<sequence length="77" mass="9087">MEKQAVEEEVEEEAEQDAVSVHSPNNLHLLFFIWKHMLLMIFCRSINRQYAPDDILKLLDYFYNSGMVKPEDEDVAI</sequence>
<dbReference type="EMBL" id="JBANQN010000012">
    <property type="protein sequence ID" value="KAK6773918.1"/>
    <property type="molecule type" value="Genomic_DNA"/>
</dbReference>
<dbReference type="Proteomes" id="UP001371456">
    <property type="component" value="Unassembled WGS sequence"/>
</dbReference>
<evidence type="ECO:0000313" key="2">
    <source>
        <dbReference type="Proteomes" id="UP001371456"/>
    </source>
</evidence>
<accession>A0AAN8SWY6</accession>
<reference evidence="1 2" key="1">
    <citation type="submission" date="2024-02" db="EMBL/GenBank/DDBJ databases">
        <title>de novo genome assembly of Solanum bulbocastanum strain 11H21.</title>
        <authorList>
            <person name="Hosaka A.J."/>
        </authorList>
    </citation>
    <scope>NUCLEOTIDE SEQUENCE [LARGE SCALE GENOMIC DNA]</scope>
    <source>
        <tissue evidence="1">Young leaves</tissue>
    </source>
</reference>
<proteinExistence type="predicted"/>
<protein>
    <submittedName>
        <fullName evidence="1">Uncharacterized protein</fullName>
    </submittedName>
</protein>